<evidence type="ECO:0000313" key="3">
    <source>
        <dbReference type="Proteomes" id="UP000620124"/>
    </source>
</evidence>
<dbReference type="AlphaFoldDB" id="A0A8H6XW81"/>
<dbReference type="OrthoDB" id="2595043at2759"/>
<accession>A0A8H6XW81</accession>
<organism evidence="2 3">
    <name type="scientific">Mycena venus</name>
    <dbReference type="NCBI Taxonomy" id="2733690"/>
    <lineage>
        <taxon>Eukaryota</taxon>
        <taxon>Fungi</taxon>
        <taxon>Dikarya</taxon>
        <taxon>Basidiomycota</taxon>
        <taxon>Agaricomycotina</taxon>
        <taxon>Agaricomycetes</taxon>
        <taxon>Agaricomycetidae</taxon>
        <taxon>Agaricales</taxon>
        <taxon>Marasmiineae</taxon>
        <taxon>Mycenaceae</taxon>
        <taxon>Mycena</taxon>
    </lineage>
</organism>
<dbReference type="EMBL" id="JACAZI010000012">
    <property type="protein sequence ID" value="KAF7347526.1"/>
    <property type="molecule type" value="Genomic_DNA"/>
</dbReference>
<feature type="compositionally biased region" description="Polar residues" evidence="1">
    <location>
        <begin position="8"/>
        <end position="25"/>
    </location>
</feature>
<sequence>MSSDKENANTADKPNASGASPAQLNASIEADIAELNELLSKETLDDSEEASVAELLARLESADGVAKGVESKLDALLGNLDSLLAVLEEKEKTDEVENAQQPRSSQSTDKKSTDKS</sequence>
<evidence type="ECO:0000256" key="1">
    <source>
        <dbReference type="SAM" id="MobiDB-lite"/>
    </source>
</evidence>
<name>A0A8H6XW81_9AGAR</name>
<keyword evidence="3" id="KW-1185">Reference proteome</keyword>
<dbReference type="Proteomes" id="UP000620124">
    <property type="component" value="Unassembled WGS sequence"/>
</dbReference>
<reference evidence="2" key="1">
    <citation type="submission" date="2020-05" db="EMBL/GenBank/DDBJ databases">
        <title>Mycena genomes resolve the evolution of fungal bioluminescence.</title>
        <authorList>
            <person name="Tsai I.J."/>
        </authorList>
    </citation>
    <scope>NUCLEOTIDE SEQUENCE</scope>
    <source>
        <strain evidence="2">CCC161011</strain>
    </source>
</reference>
<gene>
    <name evidence="2" type="ORF">MVEN_01508800</name>
</gene>
<comment type="caution">
    <text evidence="2">The sequence shown here is derived from an EMBL/GenBank/DDBJ whole genome shotgun (WGS) entry which is preliminary data.</text>
</comment>
<proteinExistence type="predicted"/>
<evidence type="ECO:0000313" key="2">
    <source>
        <dbReference type="EMBL" id="KAF7347526.1"/>
    </source>
</evidence>
<feature type="region of interest" description="Disordered" evidence="1">
    <location>
        <begin position="91"/>
        <end position="116"/>
    </location>
</feature>
<feature type="region of interest" description="Disordered" evidence="1">
    <location>
        <begin position="1"/>
        <end position="25"/>
    </location>
</feature>
<protein>
    <submittedName>
        <fullName evidence="2">Uncharacterized protein</fullName>
    </submittedName>
</protein>